<dbReference type="EMBL" id="GBXM01076025">
    <property type="protein sequence ID" value="JAH32552.1"/>
    <property type="molecule type" value="Transcribed_RNA"/>
</dbReference>
<reference evidence="2" key="2">
    <citation type="journal article" date="2015" name="Fish Shellfish Immunol.">
        <title>Early steps in the European eel (Anguilla anguilla)-Vibrio vulnificus interaction in the gills: Role of the RtxA13 toxin.</title>
        <authorList>
            <person name="Callol A."/>
            <person name="Pajuelo D."/>
            <person name="Ebbesson L."/>
            <person name="Teles M."/>
            <person name="MacKenzie S."/>
            <person name="Amaro C."/>
        </authorList>
    </citation>
    <scope>NUCLEOTIDE SEQUENCE</scope>
</reference>
<proteinExistence type="predicted"/>
<sequence length="32" mass="3544">MPAGTAPSTGLDLRHPFGSDRSRDWSAQRMLE</sequence>
<evidence type="ECO:0000256" key="1">
    <source>
        <dbReference type="SAM" id="MobiDB-lite"/>
    </source>
</evidence>
<accession>A0A0E9RUR1</accession>
<reference evidence="2" key="1">
    <citation type="submission" date="2014-11" db="EMBL/GenBank/DDBJ databases">
        <authorList>
            <person name="Amaro Gonzalez C."/>
        </authorList>
    </citation>
    <scope>NUCLEOTIDE SEQUENCE</scope>
</reference>
<dbReference type="AlphaFoldDB" id="A0A0E9RUR1"/>
<evidence type="ECO:0000313" key="2">
    <source>
        <dbReference type="EMBL" id="JAH32552.1"/>
    </source>
</evidence>
<feature type="compositionally biased region" description="Basic and acidic residues" evidence="1">
    <location>
        <begin position="12"/>
        <end position="32"/>
    </location>
</feature>
<protein>
    <submittedName>
        <fullName evidence="2">Uncharacterized protein</fullName>
    </submittedName>
</protein>
<organism evidence="2">
    <name type="scientific">Anguilla anguilla</name>
    <name type="common">European freshwater eel</name>
    <name type="synonym">Muraena anguilla</name>
    <dbReference type="NCBI Taxonomy" id="7936"/>
    <lineage>
        <taxon>Eukaryota</taxon>
        <taxon>Metazoa</taxon>
        <taxon>Chordata</taxon>
        <taxon>Craniata</taxon>
        <taxon>Vertebrata</taxon>
        <taxon>Euteleostomi</taxon>
        <taxon>Actinopterygii</taxon>
        <taxon>Neopterygii</taxon>
        <taxon>Teleostei</taxon>
        <taxon>Anguilliformes</taxon>
        <taxon>Anguillidae</taxon>
        <taxon>Anguilla</taxon>
    </lineage>
</organism>
<feature type="region of interest" description="Disordered" evidence="1">
    <location>
        <begin position="1"/>
        <end position="32"/>
    </location>
</feature>
<name>A0A0E9RUR1_ANGAN</name>